<dbReference type="HOGENOM" id="CLU_736323_0_0_1"/>
<keyword evidence="1" id="KW-1133">Transmembrane helix</keyword>
<dbReference type="InParanoid" id="E0VJ16"/>
<accession>E0VJ16</accession>
<evidence type="ECO:0000256" key="1">
    <source>
        <dbReference type="SAM" id="Phobius"/>
    </source>
</evidence>
<dbReference type="CTD" id="8230386"/>
<reference evidence="2" key="2">
    <citation type="submission" date="2007-04" db="EMBL/GenBank/DDBJ databases">
        <title>The genome of the human body louse.</title>
        <authorList>
            <consortium name="The Human Body Louse Genome Consortium"/>
            <person name="Kirkness E."/>
            <person name="Walenz B."/>
            <person name="Hass B."/>
            <person name="Bruggner R."/>
            <person name="Strausberg R."/>
        </authorList>
    </citation>
    <scope>NUCLEOTIDE SEQUENCE</scope>
    <source>
        <strain evidence="2">USDA</strain>
    </source>
</reference>
<dbReference type="EMBL" id="DS235219">
    <property type="protein sequence ID" value="EEB13372.1"/>
    <property type="molecule type" value="Genomic_DNA"/>
</dbReference>
<feature type="transmembrane region" description="Helical" evidence="1">
    <location>
        <begin position="173"/>
        <end position="196"/>
    </location>
</feature>
<evidence type="ECO:0000313" key="3">
    <source>
        <dbReference type="EnsemblMetazoa" id="PHUM236670-PA"/>
    </source>
</evidence>
<feature type="transmembrane region" description="Helical" evidence="1">
    <location>
        <begin position="25"/>
        <end position="45"/>
    </location>
</feature>
<dbReference type="Proteomes" id="UP000009046">
    <property type="component" value="Unassembled WGS sequence"/>
</dbReference>
<evidence type="ECO:0000313" key="2">
    <source>
        <dbReference type="EMBL" id="EEB13372.1"/>
    </source>
</evidence>
<dbReference type="GeneID" id="8230386"/>
<keyword evidence="4" id="KW-1185">Reference proteome</keyword>
<reference evidence="2" key="1">
    <citation type="submission" date="2007-04" db="EMBL/GenBank/DDBJ databases">
        <title>Annotation of Pediculus humanus corporis strain USDA.</title>
        <authorList>
            <person name="Kirkness E."/>
            <person name="Hannick L."/>
            <person name="Hass B."/>
            <person name="Bruggner R."/>
            <person name="Lawson D."/>
            <person name="Bidwell S."/>
            <person name="Joardar V."/>
            <person name="Caler E."/>
            <person name="Walenz B."/>
            <person name="Inman J."/>
            <person name="Schobel S."/>
            <person name="Galinsky K."/>
            <person name="Amedeo P."/>
            <person name="Strausberg R."/>
        </authorList>
    </citation>
    <scope>NUCLEOTIDE SEQUENCE</scope>
    <source>
        <strain evidence="2">USDA</strain>
    </source>
</reference>
<evidence type="ECO:0000313" key="4">
    <source>
        <dbReference type="Proteomes" id="UP000009046"/>
    </source>
</evidence>
<dbReference type="OrthoDB" id="8173371at2759"/>
<reference evidence="3" key="3">
    <citation type="submission" date="2021-02" db="UniProtKB">
        <authorList>
            <consortium name="EnsemblMetazoa"/>
        </authorList>
    </citation>
    <scope>IDENTIFICATION</scope>
    <source>
        <strain evidence="3">USDA</strain>
    </source>
</reference>
<keyword evidence="1" id="KW-0472">Membrane</keyword>
<keyword evidence="1" id="KW-0812">Transmembrane</keyword>
<gene>
    <name evidence="3" type="primary">8230386</name>
    <name evidence="2" type="ORF">Phum_PHUM236670</name>
</gene>
<sequence length="376" mass="43776">MSLIEEYYELNEAEEVLVIWKILQIIFYASAACLGLWCGYTIAILRLKFENKCYLFTSIKVVSENDMNYASVNWESDSWCDYCQYCMVSSFIVATIWATFFLMCGKGGKSISGVAIYIQKGTDFFCFQVDPMKNLQPKSLIKYCTPLEFFVFDDPHITSFQIETVTKTSWGCAVSWLILFLISFARIIFVIDFDLYKICVFKIGEMIQNKKEEVLKITNYEEPKKVHFGYETGRVHNDEVEKDNKIHTKEKYLPFQQRTLYYVGNDIRMLNHEKNRKPVLLLDQAYKLNKHNIVLKPINIPEPSYCSVNKVPSFQSQNSLQDLPELTPNQFKNLKDTLKIVIIPESAVIYLSIYLDLKIKQSLNLIKKFFGLVVSQ</sequence>
<proteinExistence type="predicted"/>
<dbReference type="RefSeq" id="XP_002426110.1">
    <property type="nucleotide sequence ID" value="XM_002426065.1"/>
</dbReference>
<dbReference type="VEuPathDB" id="VectorBase:PHUM236670"/>
<dbReference type="KEGG" id="phu:Phum_PHUM236670"/>
<dbReference type="EnsemblMetazoa" id="PHUM236670-RA">
    <property type="protein sequence ID" value="PHUM236670-PA"/>
    <property type="gene ID" value="PHUM236670"/>
</dbReference>
<dbReference type="EMBL" id="AAZO01002747">
    <property type="status" value="NOT_ANNOTATED_CDS"/>
    <property type="molecule type" value="Genomic_DNA"/>
</dbReference>
<protein>
    <submittedName>
        <fullName evidence="2 3">Uncharacterized protein</fullName>
    </submittedName>
</protein>
<dbReference type="STRING" id="121224.E0VJ16"/>
<organism>
    <name type="scientific">Pediculus humanus subsp. corporis</name>
    <name type="common">Body louse</name>
    <dbReference type="NCBI Taxonomy" id="121224"/>
    <lineage>
        <taxon>Eukaryota</taxon>
        <taxon>Metazoa</taxon>
        <taxon>Ecdysozoa</taxon>
        <taxon>Arthropoda</taxon>
        <taxon>Hexapoda</taxon>
        <taxon>Insecta</taxon>
        <taxon>Pterygota</taxon>
        <taxon>Neoptera</taxon>
        <taxon>Paraneoptera</taxon>
        <taxon>Psocodea</taxon>
        <taxon>Troctomorpha</taxon>
        <taxon>Phthiraptera</taxon>
        <taxon>Anoplura</taxon>
        <taxon>Pediculidae</taxon>
        <taxon>Pediculus</taxon>
    </lineage>
</organism>
<name>E0VJ16_PEDHC</name>
<dbReference type="AlphaFoldDB" id="E0VJ16"/>